<dbReference type="GO" id="GO:0033204">
    <property type="term" value="F:ribonuclease P RNA binding"/>
    <property type="evidence" value="ECO:0007669"/>
    <property type="project" value="InterPro"/>
</dbReference>
<organism evidence="3 4">
    <name type="scientific">Nadsonia fulvescens var. elongata DSM 6958</name>
    <dbReference type="NCBI Taxonomy" id="857566"/>
    <lineage>
        <taxon>Eukaryota</taxon>
        <taxon>Fungi</taxon>
        <taxon>Dikarya</taxon>
        <taxon>Ascomycota</taxon>
        <taxon>Saccharomycotina</taxon>
        <taxon>Dipodascomycetes</taxon>
        <taxon>Dipodascales</taxon>
        <taxon>Dipodascales incertae sedis</taxon>
        <taxon>Nadsonia</taxon>
    </lineage>
</organism>
<comment type="subcellular location">
    <subcellularLocation>
        <location evidence="1">Nucleus</location>
    </subcellularLocation>
</comment>
<dbReference type="Gene3D" id="2.30.30.210">
    <property type="entry name" value="Ribonuclease P/MRP, subunit p29"/>
    <property type="match status" value="1"/>
</dbReference>
<dbReference type="Pfam" id="PF01868">
    <property type="entry name" value="RNase_P-MRP_p29"/>
    <property type="match status" value="1"/>
</dbReference>
<dbReference type="OrthoDB" id="124041at2759"/>
<dbReference type="InterPro" id="IPR023534">
    <property type="entry name" value="Rof/RNase_P-like"/>
</dbReference>
<dbReference type="GO" id="GO:0005634">
    <property type="term" value="C:nucleus"/>
    <property type="evidence" value="ECO:0007669"/>
    <property type="project" value="UniProtKB-SubCell"/>
</dbReference>
<accession>A0A1E3PSL0</accession>
<dbReference type="GO" id="GO:0001682">
    <property type="term" value="P:tRNA 5'-leader removal"/>
    <property type="evidence" value="ECO:0007669"/>
    <property type="project" value="InterPro"/>
</dbReference>
<evidence type="ECO:0000313" key="4">
    <source>
        <dbReference type="Proteomes" id="UP000095009"/>
    </source>
</evidence>
<dbReference type="GO" id="GO:0000172">
    <property type="term" value="C:ribonuclease MRP complex"/>
    <property type="evidence" value="ECO:0007669"/>
    <property type="project" value="InterPro"/>
</dbReference>
<evidence type="ECO:0000313" key="3">
    <source>
        <dbReference type="EMBL" id="ODQ68399.1"/>
    </source>
</evidence>
<dbReference type="SUPFAM" id="SSF101744">
    <property type="entry name" value="Rof/RNase P subunit-like"/>
    <property type="match status" value="1"/>
</dbReference>
<dbReference type="GO" id="GO:0030677">
    <property type="term" value="C:ribonuclease P complex"/>
    <property type="evidence" value="ECO:0007669"/>
    <property type="project" value="InterPro"/>
</dbReference>
<dbReference type="PANTHER" id="PTHR13348">
    <property type="entry name" value="RIBONUCLEASE P SUBUNIT P29"/>
    <property type="match status" value="1"/>
</dbReference>
<dbReference type="GO" id="GO:0006364">
    <property type="term" value="P:rRNA processing"/>
    <property type="evidence" value="ECO:0007669"/>
    <property type="project" value="TreeGrafter"/>
</dbReference>
<dbReference type="SMART" id="SM00538">
    <property type="entry name" value="POP4"/>
    <property type="match status" value="1"/>
</dbReference>
<dbReference type="InterPro" id="IPR016848">
    <property type="entry name" value="RNase_P/MRP_Rpp29-subunit"/>
</dbReference>
<dbReference type="EMBL" id="KV454406">
    <property type="protein sequence ID" value="ODQ68399.1"/>
    <property type="molecule type" value="Genomic_DNA"/>
</dbReference>
<name>A0A1E3PSL0_9ASCO</name>
<comment type="similarity">
    <text evidence="2">Belongs to the eukaryotic/archaeal RNase P protein component 1 family.</text>
</comment>
<dbReference type="AlphaFoldDB" id="A0A1E3PSL0"/>
<evidence type="ECO:0000256" key="2">
    <source>
        <dbReference type="ARBA" id="ARBA00006181"/>
    </source>
</evidence>
<protein>
    <submittedName>
        <fullName evidence="3">RNase P/MRP, p29 subunit</fullName>
    </submittedName>
</protein>
<dbReference type="InterPro" id="IPR002730">
    <property type="entry name" value="Rpp29/RNP1"/>
</dbReference>
<dbReference type="InterPro" id="IPR036980">
    <property type="entry name" value="RNase_P/MRP_Rpp29_sf"/>
</dbReference>
<evidence type="ECO:0000256" key="1">
    <source>
        <dbReference type="ARBA" id="ARBA00004123"/>
    </source>
</evidence>
<keyword evidence="4" id="KW-1185">Reference proteome</keyword>
<gene>
    <name evidence="3" type="ORF">NADFUDRAFT_49043</name>
</gene>
<proteinExistence type="inferred from homology"/>
<reference evidence="3 4" key="1">
    <citation type="journal article" date="2016" name="Proc. Natl. Acad. Sci. U.S.A.">
        <title>Comparative genomics of biotechnologically important yeasts.</title>
        <authorList>
            <person name="Riley R."/>
            <person name="Haridas S."/>
            <person name="Wolfe K.H."/>
            <person name="Lopes M.R."/>
            <person name="Hittinger C.T."/>
            <person name="Goeker M."/>
            <person name="Salamov A.A."/>
            <person name="Wisecaver J.H."/>
            <person name="Long T.M."/>
            <person name="Calvey C.H."/>
            <person name="Aerts A.L."/>
            <person name="Barry K.W."/>
            <person name="Choi C."/>
            <person name="Clum A."/>
            <person name="Coughlan A.Y."/>
            <person name="Deshpande S."/>
            <person name="Douglass A.P."/>
            <person name="Hanson S.J."/>
            <person name="Klenk H.-P."/>
            <person name="LaButti K.M."/>
            <person name="Lapidus A."/>
            <person name="Lindquist E.A."/>
            <person name="Lipzen A.M."/>
            <person name="Meier-Kolthoff J.P."/>
            <person name="Ohm R.A."/>
            <person name="Otillar R.P."/>
            <person name="Pangilinan J.L."/>
            <person name="Peng Y."/>
            <person name="Rokas A."/>
            <person name="Rosa C.A."/>
            <person name="Scheuner C."/>
            <person name="Sibirny A.A."/>
            <person name="Slot J.C."/>
            <person name="Stielow J.B."/>
            <person name="Sun H."/>
            <person name="Kurtzman C.P."/>
            <person name="Blackwell M."/>
            <person name="Grigoriev I.V."/>
            <person name="Jeffries T.W."/>
        </authorList>
    </citation>
    <scope>NUCLEOTIDE SEQUENCE [LARGE SCALE GENOMIC DNA]</scope>
    <source>
        <strain evidence="3 4">DSM 6958</strain>
    </source>
</reference>
<dbReference type="Proteomes" id="UP000095009">
    <property type="component" value="Unassembled WGS sequence"/>
</dbReference>
<dbReference type="PANTHER" id="PTHR13348:SF0">
    <property type="entry name" value="RIBONUCLEASE P PROTEIN SUBUNIT P29"/>
    <property type="match status" value="1"/>
</dbReference>
<dbReference type="STRING" id="857566.A0A1E3PSL0"/>
<sequence length="343" mass="37805">MNQSKFQNINTNNNNEIERSLLAHSHTDERVAELLKNRYSMAGDQKPILVLTPTGTPSTTGGKTEIKIGAKSSNNGPDSGKIGNQLVVPIKRRKINARSDLRRYIIESQKSQRLIEHKLKQHLTAKSQPTIEKKIPKSKPATAKTMSTGESDINLDEALLLKIIRSAGTSIPRYEQFLPLNKLWQGYIRTLIYSGNSGCNGNPNNGNNKNNNMMAASKLISADYHGALLCVKQASNPSVTGTKGIVIWEAKTCFVMVVASDLTNEFGVKSTRSKVGGLRIIQKKGSKFEFTISNKSDIETAGDKEETTGDKSEEAFTIIGSRFLYRSVDRSGRKFKGKSVEDL</sequence>